<evidence type="ECO:0000313" key="2">
    <source>
        <dbReference type="Proteomes" id="UP000248326"/>
    </source>
</evidence>
<name>A0A318SNC5_9DEIO</name>
<dbReference type="RefSeq" id="WP_110885178.1">
    <property type="nucleotide sequence ID" value="NZ_QJSX01000001.1"/>
</dbReference>
<accession>A0A318SNC5</accession>
<dbReference type="Pfam" id="PF01257">
    <property type="entry name" value="2Fe-2S_thioredx"/>
    <property type="match status" value="1"/>
</dbReference>
<reference evidence="1 2" key="1">
    <citation type="submission" date="2018-06" db="EMBL/GenBank/DDBJ databases">
        <title>Genomic Encyclopedia of Type Strains, Phase IV (KMG-IV): sequencing the most valuable type-strain genomes for metagenomic binning, comparative biology and taxonomic classification.</title>
        <authorList>
            <person name="Goeker M."/>
        </authorList>
    </citation>
    <scope>NUCLEOTIDE SEQUENCE [LARGE SCALE GENOMIC DNA]</scope>
    <source>
        <strain evidence="1 2">DSM 18048</strain>
    </source>
</reference>
<dbReference type="AlphaFoldDB" id="A0A318SNC5"/>
<organism evidence="1 2">
    <name type="scientific">Deinococcus yavapaiensis KR-236</name>
    <dbReference type="NCBI Taxonomy" id="694435"/>
    <lineage>
        <taxon>Bacteria</taxon>
        <taxon>Thermotogati</taxon>
        <taxon>Deinococcota</taxon>
        <taxon>Deinococci</taxon>
        <taxon>Deinococcales</taxon>
        <taxon>Deinococcaceae</taxon>
        <taxon>Deinococcus</taxon>
    </lineage>
</organism>
<proteinExistence type="predicted"/>
<dbReference type="OrthoDB" id="71090at2"/>
<dbReference type="SUPFAM" id="SSF52833">
    <property type="entry name" value="Thioredoxin-like"/>
    <property type="match status" value="1"/>
</dbReference>
<dbReference type="InterPro" id="IPR036249">
    <property type="entry name" value="Thioredoxin-like_sf"/>
</dbReference>
<protein>
    <submittedName>
        <fullName evidence="1">Thioredoxin-like protein</fullName>
    </submittedName>
</protein>
<dbReference type="Gene3D" id="3.40.30.10">
    <property type="entry name" value="Glutaredoxin"/>
    <property type="match status" value="1"/>
</dbReference>
<dbReference type="EMBL" id="QJSX01000001">
    <property type="protein sequence ID" value="PYE56402.1"/>
    <property type="molecule type" value="Genomic_DNA"/>
</dbReference>
<sequence>MIQRIEVCVQHLSPDLREELLDVVWRELRISPGMVSADGKFELLLTRCDEPPEDAPIVRIGGALFTRVTPARLVDLLKRRK</sequence>
<gene>
    <name evidence="1" type="ORF">DES52_101206</name>
</gene>
<comment type="caution">
    <text evidence="1">The sequence shown here is derived from an EMBL/GenBank/DDBJ whole genome shotgun (WGS) entry which is preliminary data.</text>
</comment>
<dbReference type="Proteomes" id="UP000248326">
    <property type="component" value="Unassembled WGS sequence"/>
</dbReference>
<evidence type="ECO:0000313" key="1">
    <source>
        <dbReference type="EMBL" id="PYE56402.1"/>
    </source>
</evidence>
<keyword evidence="2" id="KW-1185">Reference proteome</keyword>